<keyword evidence="3 7" id="KW-1133">Transmembrane helix</keyword>
<feature type="coiled-coil region" evidence="5">
    <location>
        <begin position="454"/>
        <end position="521"/>
    </location>
</feature>
<evidence type="ECO:0000256" key="6">
    <source>
        <dbReference type="SAM" id="MobiDB-lite"/>
    </source>
</evidence>
<evidence type="ECO:0000313" key="9">
    <source>
        <dbReference type="EMBL" id="MBK1843582.1"/>
    </source>
</evidence>
<feature type="transmembrane region" description="Helical" evidence="7">
    <location>
        <begin position="159"/>
        <end position="179"/>
    </location>
</feature>
<dbReference type="EMBL" id="JAENIP010000008">
    <property type="protein sequence ID" value="MBK1843582.1"/>
    <property type="molecule type" value="Genomic_DNA"/>
</dbReference>
<dbReference type="InterPro" id="IPR052714">
    <property type="entry name" value="MFS_Exporter"/>
</dbReference>
<protein>
    <submittedName>
        <fullName evidence="9">MFS transporter</fullName>
    </submittedName>
</protein>
<dbReference type="PROSITE" id="PS50850">
    <property type="entry name" value="MFS"/>
    <property type="match status" value="1"/>
</dbReference>
<feature type="domain" description="Major facilitator superfamily (MFS) profile" evidence="8">
    <location>
        <begin position="1"/>
        <end position="393"/>
    </location>
</feature>
<evidence type="ECO:0000313" key="10">
    <source>
        <dbReference type="Proteomes" id="UP000650005"/>
    </source>
</evidence>
<gene>
    <name evidence="9" type="ORF">JIM95_03155</name>
</gene>
<keyword evidence="5" id="KW-0175">Coiled coil</keyword>
<keyword evidence="10" id="KW-1185">Reference proteome</keyword>
<dbReference type="Gene3D" id="1.20.1250.20">
    <property type="entry name" value="MFS general substrate transporter like domains"/>
    <property type="match status" value="1"/>
</dbReference>
<accession>A0ABS1FJJ0</accession>
<dbReference type="CDD" id="cd06503">
    <property type="entry name" value="ATP-synt_Fo_b"/>
    <property type="match status" value="1"/>
</dbReference>
<organism evidence="9 10">
    <name type="scientific">Corynebacterium antarcticum</name>
    <dbReference type="NCBI Taxonomy" id="2800405"/>
    <lineage>
        <taxon>Bacteria</taxon>
        <taxon>Bacillati</taxon>
        <taxon>Actinomycetota</taxon>
        <taxon>Actinomycetes</taxon>
        <taxon>Mycobacteriales</taxon>
        <taxon>Corynebacteriaceae</taxon>
        <taxon>Corynebacterium</taxon>
    </lineage>
</organism>
<dbReference type="InterPro" id="IPR020846">
    <property type="entry name" value="MFS_dom"/>
</dbReference>
<dbReference type="PANTHER" id="PTHR23531">
    <property type="entry name" value="QUINOLENE RESISTANCE PROTEIN NORA"/>
    <property type="match status" value="1"/>
</dbReference>
<feature type="transmembrane region" description="Helical" evidence="7">
    <location>
        <begin position="369"/>
        <end position="387"/>
    </location>
</feature>
<proteinExistence type="predicted"/>
<dbReference type="SUPFAM" id="SSF103473">
    <property type="entry name" value="MFS general substrate transporter"/>
    <property type="match status" value="1"/>
</dbReference>
<dbReference type="InterPro" id="IPR011701">
    <property type="entry name" value="MFS"/>
</dbReference>
<evidence type="ECO:0000259" key="8">
    <source>
        <dbReference type="PROSITE" id="PS50850"/>
    </source>
</evidence>
<reference evidence="9" key="1">
    <citation type="submission" date="2021-01" db="EMBL/GenBank/DDBJ databases">
        <title>Characterization of Corynebacterium spp. from penguins.</title>
        <authorList>
            <person name="Svec P."/>
        </authorList>
    </citation>
    <scope>NUCLEOTIDE SEQUENCE</scope>
    <source>
        <strain evidence="9">CCM 8835</strain>
    </source>
</reference>
<evidence type="ECO:0000256" key="4">
    <source>
        <dbReference type="ARBA" id="ARBA00023136"/>
    </source>
</evidence>
<feature type="transmembrane region" description="Helical" evidence="7">
    <location>
        <begin position="303"/>
        <end position="329"/>
    </location>
</feature>
<evidence type="ECO:0000256" key="7">
    <source>
        <dbReference type="SAM" id="Phobius"/>
    </source>
</evidence>
<feature type="transmembrane region" description="Helical" evidence="7">
    <location>
        <begin position="134"/>
        <end position="153"/>
    </location>
</feature>
<feature type="transmembrane region" description="Helical" evidence="7">
    <location>
        <begin position="208"/>
        <end position="234"/>
    </location>
</feature>
<dbReference type="PANTHER" id="PTHR23531:SF1">
    <property type="entry name" value="QUINOLENE RESISTANCE PROTEIN NORA"/>
    <property type="match status" value="1"/>
</dbReference>
<comment type="subcellular location">
    <subcellularLocation>
        <location evidence="1">Cell membrane</location>
        <topology evidence="1">Multi-pass membrane protein</topology>
    </subcellularLocation>
</comment>
<feature type="transmembrane region" description="Helical" evidence="7">
    <location>
        <begin position="67"/>
        <end position="89"/>
    </location>
</feature>
<feature type="region of interest" description="Disordered" evidence="6">
    <location>
        <begin position="524"/>
        <end position="596"/>
    </location>
</feature>
<evidence type="ECO:0000256" key="1">
    <source>
        <dbReference type="ARBA" id="ARBA00004651"/>
    </source>
</evidence>
<evidence type="ECO:0000256" key="5">
    <source>
        <dbReference type="SAM" id="Coils"/>
    </source>
</evidence>
<keyword evidence="2 7" id="KW-0812">Transmembrane</keyword>
<feature type="transmembrane region" description="Helical" evidence="7">
    <location>
        <begin position="277"/>
        <end position="297"/>
    </location>
</feature>
<feature type="transmembrane region" description="Helical" evidence="7">
    <location>
        <begin position="240"/>
        <end position="256"/>
    </location>
</feature>
<evidence type="ECO:0000256" key="3">
    <source>
        <dbReference type="ARBA" id="ARBA00022989"/>
    </source>
</evidence>
<dbReference type="InterPro" id="IPR036259">
    <property type="entry name" value="MFS_trans_sf"/>
</dbReference>
<feature type="transmembrane region" description="Helical" evidence="7">
    <location>
        <begin position="101"/>
        <end position="122"/>
    </location>
</feature>
<name>A0ABS1FJJ0_9CORY</name>
<keyword evidence="4 7" id="KW-0472">Membrane</keyword>
<sequence length="596" mass="62663">MWSSPALKTTLTAVAAAFASWSLMLPVVPLAVISSGGSDSLAGSVTGVFMAGTVLTQMFTPKALRRFGYIPVMVVSAFLLCVPSALYAFSVDAIPVLTISAVRGVGFGALTVAQSALMAELVARRFLGKASGALGLVVGLLQMLFLPAGLYLAETIGFTSVYIISSVIGIGATALCWSLPRLSPEKRESLRGTGSITESGYSVATWKLITVPALAISTIAMGYGAISSFLPAAVKELDPASGAVVGGLVLAVVGGSQMLSRYGAGVIADRRGEAGRLVIPSLVAGVVGLALATLVLAAGLNPWLLLLSALLFGAGFGAVQNEALLMMFARLPRSKVTEASAMWNIAFDSGTGLGSVVLGVVAARAAYSGSFGTAAGLVVLGLAVVVADRVIGRHRIAEYNNTRATLRRVPMARTAVRSARAIGRAGMKPVHVAELLAKNTPRPHVRRRPEGMSREEFNAELRAEAAERRALKAERKSDQREYRIQVREIRADARAHVERARREAQEHIERARAEAREMECRRLAELRSPDRPGQGGQERTPKTSSVTPVDPSPGGTGRTTPAPEKPRAGGEDAARRTTDDPTTDPDTDTQSTGSTR</sequence>
<evidence type="ECO:0000256" key="2">
    <source>
        <dbReference type="ARBA" id="ARBA00022692"/>
    </source>
</evidence>
<dbReference type="Pfam" id="PF07690">
    <property type="entry name" value="MFS_1"/>
    <property type="match status" value="1"/>
</dbReference>
<feature type="transmembrane region" description="Helical" evidence="7">
    <location>
        <begin position="341"/>
        <end position="363"/>
    </location>
</feature>
<dbReference type="CDD" id="cd17489">
    <property type="entry name" value="MFS_YfcJ_like"/>
    <property type="match status" value="1"/>
</dbReference>
<comment type="caution">
    <text evidence="9">The sequence shown here is derived from an EMBL/GenBank/DDBJ whole genome shotgun (WGS) entry which is preliminary data.</text>
</comment>
<dbReference type="Proteomes" id="UP000650005">
    <property type="component" value="Unassembled WGS sequence"/>
</dbReference>
<feature type="compositionally biased region" description="Basic and acidic residues" evidence="6">
    <location>
        <begin position="564"/>
        <end position="579"/>
    </location>
</feature>